<dbReference type="EMBL" id="BJUX01000004">
    <property type="protein sequence ID" value="GEK88603.1"/>
    <property type="molecule type" value="Genomic_DNA"/>
</dbReference>
<gene>
    <name evidence="2" type="ORF">APU01nite_06420</name>
    <name evidence="3" type="ORF">SAMN04488100_11430</name>
</gene>
<dbReference type="OrthoDB" id="2645700at2"/>
<dbReference type="Proteomes" id="UP000198548">
    <property type="component" value="Unassembled WGS sequence"/>
</dbReference>
<keyword evidence="1" id="KW-0472">Membrane</keyword>
<accession>A0A1H7TVJ3</accession>
<organism evidence="3 4">
    <name type="scientific">Alkalibacterium putridalgicola</name>
    <dbReference type="NCBI Taxonomy" id="426703"/>
    <lineage>
        <taxon>Bacteria</taxon>
        <taxon>Bacillati</taxon>
        <taxon>Bacillota</taxon>
        <taxon>Bacilli</taxon>
        <taxon>Lactobacillales</taxon>
        <taxon>Carnobacteriaceae</taxon>
        <taxon>Alkalibacterium</taxon>
    </lineage>
</organism>
<feature type="transmembrane region" description="Helical" evidence="1">
    <location>
        <begin position="50"/>
        <end position="70"/>
    </location>
</feature>
<sequence>MVKGIIGSVFILASAILYSTKYLSAALISVNSGSWGEDRFIQALTYTPDIFNLFIYLSFGAGILLILWYISEINQKAEKESDSIDD</sequence>
<name>A0A1H7TVJ3_9LACT</name>
<reference evidence="3 4" key="1">
    <citation type="submission" date="2016-10" db="EMBL/GenBank/DDBJ databases">
        <authorList>
            <person name="de Groot N.N."/>
        </authorList>
    </citation>
    <scope>NUCLEOTIDE SEQUENCE [LARGE SCALE GENOMIC DNA]</scope>
    <source>
        <strain evidence="3 4">DSM 19182</strain>
    </source>
</reference>
<keyword evidence="1" id="KW-0812">Transmembrane</keyword>
<reference evidence="2 5" key="2">
    <citation type="submission" date="2019-07" db="EMBL/GenBank/DDBJ databases">
        <title>Whole genome shotgun sequence of Alkalibacterium putridalgicola NBRC 103243.</title>
        <authorList>
            <person name="Hosoyama A."/>
            <person name="Uohara A."/>
            <person name="Ohji S."/>
            <person name="Ichikawa N."/>
        </authorList>
    </citation>
    <scope>NUCLEOTIDE SEQUENCE [LARGE SCALE GENOMIC DNA]</scope>
    <source>
        <strain evidence="2 5">NBRC 103243</strain>
    </source>
</reference>
<protein>
    <submittedName>
        <fullName evidence="3">Uncharacterized protein</fullName>
    </submittedName>
</protein>
<evidence type="ECO:0000313" key="3">
    <source>
        <dbReference type="EMBL" id="SEL88539.1"/>
    </source>
</evidence>
<dbReference type="EMBL" id="FOBL01000014">
    <property type="protein sequence ID" value="SEL88539.1"/>
    <property type="molecule type" value="Genomic_DNA"/>
</dbReference>
<evidence type="ECO:0000313" key="2">
    <source>
        <dbReference type="EMBL" id="GEK88603.1"/>
    </source>
</evidence>
<keyword evidence="5" id="KW-1185">Reference proteome</keyword>
<evidence type="ECO:0000256" key="1">
    <source>
        <dbReference type="SAM" id="Phobius"/>
    </source>
</evidence>
<dbReference type="AlphaFoldDB" id="A0A1H7TVJ3"/>
<dbReference type="Proteomes" id="UP000321425">
    <property type="component" value="Unassembled WGS sequence"/>
</dbReference>
<dbReference type="RefSeq" id="WP_091488102.1">
    <property type="nucleotide sequence ID" value="NZ_BJUX01000004.1"/>
</dbReference>
<proteinExistence type="predicted"/>
<evidence type="ECO:0000313" key="5">
    <source>
        <dbReference type="Proteomes" id="UP000321425"/>
    </source>
</evidence>
<keyword evidence="1" id="KW-1133">Transmembrane helix</keyword>
<evidence type="ECO:0000313" key="4">
    <source>
        <dbReference type="Proteomes" id="UP000198548"/>
    </source>
</evidence>